<dbReference type="Proteomes" id="UP000603200">
    <property type="component" value="Unassembled WGS sequence"/>
</dbReference>
<evidence type="ECO:0000313" key="1">
    <source>
        <dbReference type="EMBL" id="GIE17854.1"/>
    </source>
</evidence>
<reference evidence="1 2" key="1">
    <citation type="submission" date="2021-01" db="EMBL/GenBank/DDBJ databases">
        <title>Whole genome shotgun sequence of Actinoplanes humidus NBRC 14915.</title>
        <authorList>
            <person name="Komaki H."/>
            <person name="Tamura T."/>
        </authorList>
    </citation>
    <scope>NUCLEOTIDE SEQUENCE [LARGE SCALE GENOMIC DNA]</scope>
    <source>
        <strain evidence="1 2">NBRC 14915</strain>
    </source>
</reference>
<proteinExistence type="predicted"/>
<sequence length="59" mass="6249">MTTSAAGPDVTRRLGDTHGRNAARLDIAQGAGMPQFYTVLFVKSGHSSLTAEHTFSGRT</sequence>
<gene>
    <name evidence="1" type="ORF">Ahu01nite_009560</name>
</gene>
<dbReference type="EMBL" id="BOMN01000012">
    <property type="protein sequence ID" value="GIE17854.1"/>
    <property type="molecule type" value="Genomic_DNA"/>
</dbReference>
<organism evidence="1 2">
    <name type="scientific">Winogradskya humida</name>
    <dbReference type="NCBI Taxonomy" id="113566"/>
    <lineage>
        <taxon>Bacteria</taxon>
        <taxon>Bacillati</taxon>
        <taxon>Actinomycetota</taxon>
        <taxon>Actinomycetes</taxon>
        <taxon>Micromonosporales</taxon>
        <taxon>Micromonosporaceae</taxon>
        <taxon>Winogradskya</taxon>
    </lineage>
</organism>
<protein>
    <submittedName>
        <fullName evidence="1">Uncharacterized protein</fullName>
    </submittedName>
</protein>
<accession>A0ABQ3ZGZ1</accession>
<evidence type="ECO:0000313" key="2">
    <source>
        <dbReference type="Proteomes" id="UP000603200"/>
    </source>
</evidence>
<name>A0ABQ3ZGZ1_9ACTN</name>
<keyword evidence="2" id="KW-1185">Reference proteome</keyword>
<comment type="caution">
    <text evidence="1">The sequence shown here is derived from an EMBL/GenBank/DDBJ whole genome shotgun (WGS) entry which is preliminary data.</text>
</comment>